<dbReference type="EMBL" id="CAXAMM010010047">
    <property type="protein sequence ID" value="CAK9022214.1"/>
    <property type="molecule type" value="Genomic_DNA"/>
</dbReference>
<comment type="caution">
    <text evidence="1">The sequence shown here is derived from an EMBL/GenBank/DDBJ whole genome shotgun (WGS) entry which is preliminary data.</text>
</comment>
<protein>
    <submittedName>
        <fullName evidence="1">Trophinin</fullName>
    </submittedName>
</protein>
<proteinExistence type="predicted"/>
<sequence>MKGGHVKRELAKVADHWCHRTLAAAVGADVVSYKLLRDMALEAQRIFLAKAKETAKSDGFTAATFLRTALPKTREAWRALLVDIQGNIADDSWKQWLDSWETPSL</sequence>
<evidence type="ECO:0000313" key="2">
    <source>
        <dbReference type="Proteomes" id="UP001642464"/>
    </source>
</evidence>
<keyword evidence="2" id="KW-1185">Reference proteome</keyword>
<accession>A0ABP0K602</accession>
<evidence type="ECO:0000313" key="1">
    <source>
        <dbReference type="EMBL" id="CAK9022214.1"/>
    </source>
</evidence>
<gene>
    <name evidence="1" type="ORF">SCF082_LOCUS15695</name>
</gene>
<dbReference type="Proteomes" id="UP001642464">
    <property type="component" value="Unassembled WGS sequence"/>
</dbReference>
<name>A0ABP0K602_9DINO</name>
<reference evidence="1 2" key="1">
    <citation type="submission" date="2024-02" db="EMBL/GenBank/DDBJ databases">
        <authorList>
            <person name="Chen Y."/>
            <person name="Shah S."/>
            <person name="Dougan E. K."/>
            <person name="Thang M."/>
            <person name="Chan C."/>
        </authorList>
    </citation>
    <scope>NUCLEOTIDE SEQUENCE [LARGE SCALE GENOMIC DNA]</scope>
</reference>
<organism evidence="1 2">
    <name type="scientific">Durusdinium trenchii</name>
    <dbReference type="NCBI Taxonomy" id="1381693"/>
    <lineage>
        <taxon>Eukaryota</taxon>
        <taxon>Sar</taxon>
        <taxon>Alveolata</taxon>
        <taxon>Dinophyceae</taxon>
        <taxon>Suessiales</taxon>
        <taxon>Symbiodiniaceae</taxon>
        <taxon>Durusdinium</taxon>
    </lineage>
</organism>